<reference evidence="2" key="1">
    <citation type="submission" date="2020-10" db="EMBL/GenBank/DDBJ databases">
        <authorList>
            <person name="Gilroy R."/>
        </authorList>
    </citation>
    <scope>NUCLEOTIDE SEQUENCE</scope>
    <source>
        <strain evidence="2">CHK123-3438</strain>
    </source>
</reference>
<evidence type="ECO:0000313" key="2">
    <source>
        <dbReference type="EMBL" id="HIT42528.1"/>
    </source>
</evidence>
<reference evidence="2" key="2">
    <citation type="journal article" date="2021" name="PeerJ">
        <title>Extensive microbial diversity within the chicken gut microbiome revealed by metagenomics and culture.</title>
        <authorList>
            <person name="Gilroy R."/>
            <person name="Ravi A."/>
            <person name="Getino M."/>
            <person name="Pursley I."/>
            <person name="Horton D.L."/>
            <person name="Alikhan N.F."/>
            <person name="Baker D."/>
            <person name="Gharbi K."/>
            <person name="Hall N."/>
            <person name="Watson M."/>
            <person name="Adriaenssens E.M."/>
            <person name="Foster-Nyarko E."/>
            <person name="Jarju S."/>
            <person name="Secka A."/>
            <person name="Antonio M."/>
            <person name="Oren A."/>
            <person name="Chaudhuri R.R."/>
            <person name="La Ragione R."/>
            <person name="Hildebrand F."/>
            <person name="Pallen M.J."/>
        </authorList>
    </citation>
    <scope>NUCLEOTIDE SEQUENCE</scope>
    <source>
        <strain evidence="2">CHK123-3438</strain>
    </source>
</reference>
<dbReference type="EMBL" id="DVKS01000182">
    <property type="protein sequence ID" value="HIT42528.1"/>
    <property type="molecule type" value="Genomic_DNA"/>
</dbReference>
<dbReference type="AlphaFoldDB" id="A0A9D1GK16"/>
<dbReference type="InterPro" id="IPR018163">
    <property type="entry name" value="Thr/Ala-tRNA-synth_IIc_edit"/>
</dbReference>
<dbReference type="InterPro" id="IPR006083">
    <property type="entry name" value="PRK/URK"/>
</dbReference>
<dbReference type="GO" id="GO:0016301">
    <property type="term" value="F:kinase activity"/>
    <property type="evidence" value="ECO:0007669"/>
    <property type="project" value="UniProtKB-KW"/>
</dbReference>
<evidence type="ECO:0000313" key="3">
    <source>
        <dbReference type="Proteomes" id="UP000886860"/>
    </source>
</evidence>
<comment type="caution">
    <text evidence="2">The sequence shown here is derived from an EMBL/GenBank/DDBJ whole genome shotgun (WGS) entry which is preliminary data.</text>
</comment>
<dbReference type="GO" id="GO:0005524">
    <property type="term" value="F:ATP binding"/>
    <property type="evidence" value="ECO:0007669"/>
    <property type="project" value="InterPro"/>
</dbReference>
<feature type="domain" description="Phosphoribulokinase/uridine kinase" evidence="1">
    <location>
        <begin position="288"/>
        <end position="485"/>
    </location>
</feature>
<protein>
    <submittedName>
        <fullName evidence="2">Nucleoside kinase</fullName>
    </submittedName>
</protein>
<keyword evidence="2" id="KW-0418">Kinase</keyword>
<dbReference type="SUPFAM" id="SSF55186">
    <property type="entry name" value="ThrRS/AlaRS common domain"/>
    <property type="match status" value="1"/>
</dbReference>
<sequence>MVRIVINGEKKEYPFGTTWQTVAQEYQPEWEDDILLVQADGKLQELHKKAAECSELRFITARDGAGRLTYRRSLTFLMLKAFYDVAGVRHIKKLTVDFSLGNGLFVNPSLDFSLTQEILNQVKEKMQEYVAQKIPIMKRNMPSSEAIELFHKHGMYDKERLFRYRRVSSVNVYSIGGFEDYFYGYMVQNTGYLKYFDLVLYQNGFVLLYPQNDPKKVDPFVPKDKLFHVLSETSKWGERLNLANVGSLNDRISQGKASETILIEEALMEKRIGEIASRIAAEPSKKLVMIAGPSSSGKTTFSHRLSIQLMAMGLKPHPIAVDDYFVNRVDSPRDENGNYNYEALECLDVKLFNEDMTKLLAGEKVELPRYNFITGVREYKGDYLTLGPEDILVIEGIHCLNDKLSYSLPKENKFKIYISALTSLNIDEHNRVPTADGRLIRRMVRDARTRGASAQDTIRMWNSVRRGEEENIFPYQEEADVMFNSALVYELAVLKQYAEPILFGIPADSPEYTEAKRLLKFLDYFLGVSSEDVPKNSILREFIGGSCFRV</sequence>
<dbReference type="Gene3D" id="3.40.50.300">
    <property type="entry name" value="P-loop containing nucleotide triphosphate hydrolases"/>
    <property type="match status" value="1"/>
</dbReference>
<dbReference type="Gene3D" id="3.30.980.10">
    <property type="entry name" value="Threonyl-trna Synthetase, Chain A, domain 2"/>
    <property type="match status" value="1"/>
</dbReference>
<dbReference type="Pfam" id="PF00485">
    <property type="entry name" value="PRK"/>
    <property type="match status" value="1"/>
</dbReference>
<dbReference type="CDD" id="cd02028">
    <property type="entry name" value="UMPK_like"/>
    <property type="match status" value="1"/>
</dbReference>
<dbReference type="SUPFAM" id="SSF52540">
    <property type="entry name" value="P-loop containing nucleoside triphosphate hydrolases"/>
    <property type="match status" value="1"/>
</dbReference>
<proteinExistence type="predicted"/>
<keyword evidence="2" id="KW-0808">Transferase</keyword>
<name>A0A9D1GK16_9FIRM</name>
<organism evidence="2 3">
    <name type="scientific">Candidatus Caccovicinus merdipullorum</name>
    <dbReference type="NCBI Taxonomy" id="2840724"/>
    <lineage>
        <taxon>Bacteria</taxon>
        <taxon>Bacillati</taxon>
        <taxon>Bacillota</taxon>
        <taxon>Clostridia</taxon>
        <taxon>Eubacteriales</taxon>
        <taxon>Candidatus Caccovicinus</taxon>
    </lineage>
</organism>
<gene>
    <name evidence="2" type="ORF">IAB60_10645</name>
</gene>
<accession>A0A9D1GK16</accession>
<dbReference type="InterPro" id="IPR027417">
    <property type="entry name" value="P-loop_NTPase"/>
</dbReference>
<dbReference type="PANTHER" id="PTHR10285">
    <property type="entry name" value="URIDINE KINASE"/>
    <property type="match status" value="1"/>
</dbReference>
<dbReference type="Proteomes" id="UP000886860">
    <property type="component" value="Unassembled WGS sequence"/>
</dbReference>
<evidence type="ECO:0000259" key="1">
    <source>
        <dbReference type="Pfam" id="PF00485"/>
    </source>
</evidence>